<dbReference type="PANTHER" id="PTHR43943">
    <property type="entry name" value="DEHYDROGENASE/REDUCTASE (SDR FAMILY) MEMBER 4"/>
    <property type="match status" value="1"/>
</dbReference>
<keyword evidence="2" id="KW-0560">Oxidoreductase</keyword>
<organism evidence="3 4">
    <name type="scientific">Tengunoibacter tsumagoiensis</name>
    <dbReference type="NCBI Taxonomy" id="2014871"/>
    <lineage>
        <taxon>Bacteria</taxon>
        <taxon>Bacillati</taxon>
        <taxon>Chloroflexota</taxon>
        <taxon>Ktedonobacteria</taxon>
        <taxon>Ktedonobacterales</taxon>
        <taxon>Dictyobacteraceae</taxon>
        <taxon>Tengunoibacter</taxon>
    </lineage>
</organism>
<dbReference type="AlphaFoldDB" id="A0A401ZWP8"/>
<evidence type="ECO:0000313" key="3">
    <source>
        <dbReference type="EMBL" id="GCE11339.1"/>
    </source>
</evidence>
<sequence length="255" mass="26879">MEETTYSKVALVTGGSRGIGAATALALAEQGYDCIITYRNKGARANDVVSQLTQRGVRGLAVASDITSASDRAKLAETVHQWAGHLNALVLNASGGMEREALAQNPDYPMQINHEAQIGLLELLLPSMVAGSSLVFVTSHWAHLYGRISQIPNYEQVAASKYAGEQAIRARLPELTQRGIRLAVVTGDLIEGTITPKLLERAAPGLAQSRTASIGNLPTATDMGTAIAVAAYDHTLPTGQTIVIGGTLESLLAHN</sequence>
<dbReference type="Pfam" id="PF00106">
    <property type="entry name" value="adh_short"/>
    <property type="match status" value="1"/>
</dbReference>
<dbReference type="OrthoDB" id="4373846at2"/>
<dbReference type="RefSeq" id="WP_126579062.1">
    <property type="nucleotide sequence ID" value="NZ_BIFR01000001.1"/>
</dbReference>
<evidence type="ECO:0000256" key="1">
    <source>
        <dbReference type="ARBA" id="ARBA00006484"/>
    </source>
</evidence>
<dbReference type="SUPFAM" id="SSF51735">
    <property type="entry name" value="NAD(P)-binding Rossmann-fold domains"/>
    <property type="match status" value="1"/>
</dbReference>
<protein>
    <submittedName>
        <fullName evidence="3">Short chain dehydrogenase</fullName>
    </submittedName>
</protein>
<name>A0A401ZWP8_9CHLR</name>
<dbReference type="GO" id="GO:0016491">
    <property type="term" value="F:oxidoreductase activity"/>
    <property type="evidence" value="ECO:0007669"/>
    <property type="project" value="UniProtKB-KW"/>
</dbReference>
<dbReference type="PANTHER" id="PTHR43943:SF17">
    <property type="entry name" value="3-PHENYLPROPIONATE-DIHYDRODIOL_CINNAMIC ACID-DIHYDRODIOL DEHYDROGENASE"/>
    <property type="match status" value="1"/>
</dbReference>
<dbReference type="InterPro" id="IPR036291">
    <property type="entry name" value="NAD(P)-bd_dom_sf"/>
</dbReference>
<comment type="similarity">
    <text evidence="1">Belongs to the short-chain dehydrogenases/reductases (SDR) family.</text>
</comment>
<evidence type="ECO:0000256" key="2">
    <source>
        <dbReference type="ARBA" id="ARBA00023002"/>
    </source>
</evidence>
<reference evidence="4" key="1">
    <citation type="submission" date="2018-12" db="EMBL/GenBank/DDBJ databases">
        <title>Tengunoibacter tsumagoiensis gen. nov., sp. nov., Dictyobacter kobayashii sp. nov., D. alpinus sp. nov., and D. joshuensis sp. nov. and description of Dictyobacteraceae fam. nov. within the order Ktedonobacterales isolated from Tengu-no-mugimeshi.</title>
        <authorList>
            <person name="Wang C.M."/>
            <person name="Zheng Y."/>
            <person name="Sakai Y."/>
            <person name="Toyoda A."/>
            <person name="Minakuchi Y."/>
            <person name="Abe K."/>
            <person name="Yokota A."/>
            <person name="Yabe S."/>
        </authorList>
    </citation>
    <scope>NUCLEOTIDE SEQUENCE [LARGE SCALE GENOMIC DNA]</scope>
    <source>
        <strain evidence="4">Uno3</strain>
    </source>
</reference>
<dbReference type="Proteomes" id="UP000287352">
    <property type="component" value="Unassembled WGS sequence"/>
</dbReference>
<accession>A0A401ZWP8</accession>
<comment type="caution">
    <text evidence="3">The sequence shown here is derived from an EMBL/GenBank/DDBJ whole genome shotgun (WGS) entry which is preliminary data.</text>
</comment>
<dbReference type="EMBL" id="BIFR01000001">
    <property type="protein sequence ID" value="GCE11339.1"/>
    <property type="molecule type" value="Genomic_DNA"/>
</dbReference>
<keyword evidence="4" id="KW-1185">Reference proteome</keyword>
<dbReference type="NCBIfam" id="NF005868">
    <property type="entry name" value="PRK07806.1"/>
    <property type="match status" value="1"/>
</dbReference>
<dbReference type="InterPro" id="IPR002347">
    <property type="entry name" value="SDR_fam"/>
</dbReference>
<evidence type="ECO:0000313" key="4">
    <source>
        <dbReference type="Proteomes" id="UP000287352"/>
    </source>
</evidence>
<gene>
    <name evidence="3" type="ORF">KTT_11980</name>
</gene>
<proteinExistence type="inferred from homology"/>
<dbReference type="PRINTS" id="PR00081">
    <property type="entry name" value="GDHRDH"/>
</dbReference>
<dbReference type="Gene3D" id="3.40.50.720">
    <property type="entry name" value="NAD(P)-binding Rossmann-like Domain"/>
    <property type="match status" value="1"/>
</dbReference>